<feature type="compositionally biased region" description="Basic and acidic residues" evidence="1">
    <location>
        <begin position="1"/>
        <end position="13"/>
    </location>
</feature>
<dbReference type="Proteomes" id="UP001318860">
    <property type="component" value="Unassembled WGS sequence"/>
</dbReference>
<sequence length="116" mass="12324">MEKKQEHEKKVDLEGLPTETSPYTQYKDLEDYKKQGYGTQGHLQPESGRGAAGSTDAPTLAGGGATADPKAQLSATDAINRQDLGGSTLPKLGWIILLKLGGSTLLELGESILLEQ</sequence>
<dbReference type="EMBL" id="JABTTQ020001719">
    <property type="protein sequence ID" value="KAK6128582.1"/>
    <property type="molecule type" value="Genomic_DNA"/>
</dbReference>
<evidence type="ECO:0000256" key="1">
    <source>
        <dbReference type="SAM" id="MobiDB-lite"/>
    </source>
</evidence>
<gene>
    <name evidence="2" type="ORF">DH2020_037657</name>
</gene>
<comment type="caution">
    <text evidence="2">The sequence shown here is derived from an EMBL/GenBank/DDBJ whole genome shotgun (WGS) entry which is preliminary data.</text>
</comment>
<evidence type="ECO:0000313" key="3">
    <source>
        <dbReference type="Proteomes" id="UP001318860"/>
    </source>
</evidence>
<keyword evidence="3" id="KW-1185">Reference proteome</keyword>
<name>A0ABR0V0X6_REHGL</name>
<dbReference type="Pfam" id="PF10714">
    <property type="entry name" value="LEA_6"/>
    <property type="match status" value="1"/>
</dbReference>
<evidence type="ECO:0008006" key="4">
    <source>
        <dbReference type="Google" id="ProtNLM"/>
    </source>
</evidence>
<reference evidence="2 3" key="1">
    <citation type="journal article" date="2021" name="Comput. Struct. Biotechnol. J.">
        <title>De novo genome assembly of the potent medicinal plant Rehmannia glutinosa using nanopore technology.</title>
        <authorList>
            <person name="Ma L."/>
            <person name="Dong C."/>
            <person name="Song C."/>
            <person name="Wang X."/>
            <person name="Zheng X."/>
            <person name="Niu Y."/>
            <person name="Chen S."/>
            <person name="Feng W."/>
        </authorList>
    </citation>
    <scope>NUCLEOTIDE SEQUENCE [LARGE SCALE GENOMIC DNA]</scope>
    <source>
        <strain evidence="2">DH-2019</strain>
    </source>
</reference>
<dbReference type="InterPro" id="IPR018930">
    <property type="entry name" value="LEA-18"/>
</dbReference>
<accession>A0ABR0V0X6</accession>
<proteinExistence type="predicted"/>
<feature type="region of interest" description="Disordered" evidence="1">
    <location>
        <begin position="1"/>
        <end position="74"/>
    </location>
</feature>
<protein>
    <recommendedName>
        <fullName evidence="4">Late embryogenesis abundant protein, LEA-18</fullName>
    </recommendedName>
</protein>
<evidence type="ECO:0000313" key="2">
    <source>
        <dbReference type="EMBL" id="KAK6128582.1"/>
    </source>
</evidence>
<organism evidence="2 3">
    <name type="scientific">Rehmannia glutinosa</name>
    <name type="common">Chinese foxglove</name>
    <dbReference type="NCBI Taxonomy" id="99300"/>
    <lineage>
        <taxon>Eukaryota</taxon>
        <taxon>Viridiplantae</taxon>
        <taxon>Streptophyta</taxon>
        <taxon>Embryophyta</taxon>
        <taxon>Tracheophyta</taxon>
        <taxon>Spermatophyta</taxon>
        <taxon>Magnoliopsida</taxon>
        <taxon>eudicotyledons</taxon>
        <taxon>Gunneridae</taxon>
        <taxon>Pentapetalae</taxon>
        <taxon>asterids</taxon>
        <taxon>lamiids</taxon>
        <taxon>Lamiales</taxon>
        <taxon>Orobanchaceae</taxon>
        <taxon>Rehmannieae</taxon>
        <taxon>Rehmannia</taxon>
    </lineage>
</organism>